<feature type="chain" id="PRO_5041960926" description="Leucine-rich repeat-containing N-terminal plant-type domain-containing protein" evidence="11">
    <location>
        <begin position="32"/>
        <end position="273"/>
    </location>
</feature>
<gene>
    <name evidence="13" type="ORF">Dsin_023021</name>
</gene>
<proteinExistence type="predicted"/>
<dbReference type="AlphaFoldDB" id="A0AAE0A3Z1"/>
<organism evidence="13 14">
    <name type="scientific">Dipteronia sinensis</name>
    <dbReference type="NCBI Taxonomy" id="43782"/>
    <lineage>
        <taxon>Eukaryota</taxon>
        <taxon>Viridiplantae</taxon>
        <taxon>Streptophyta</taxon>
        <taxon>Embryophyta</taxon>
        <taxon>Tracheophyta</taxon>
        <taxon>Spermatophyta</taxon>
        <taxon>Magnoliopsida</taxon>
        <taxon>eudicotyledons</taxon>
        <taxon>Gunneridae</taxon>
        <taxon>Pentapetalae</taxon>
        <taxon>rosids</taxon>
        <taxon>malvids</taxon>
        <taxon>Sapindales</taxon>
        <taxon>Sapindaceae</taxon>
        <taxon>Hippocastanoideae</taxon>
        <taxon>Acereae</taxon>
        <taxon>Dipteronia</taxon>
    </lineage>
</organism>
<dbReference type="Pfam" id="PF08263">
    <property type="entry name" value="LRRNT_2"/>
    <property type="match status" value="2"/>
</dbReference>
<feature type="domain" description="Leucine-rich repeat-containing N-terminal plant-type" evidence="12">
    <location>
        <begin position="205"/>
        <end position="246"/>
    </location>
</feature>
<dbReference type="GO" id="GO:0016020">
    <property type="term" value="C:membrane"/>
    <property type="evidence" value="ECO:0007669"/>
    <property type="project" value="UniProtKB-SubCell"/>
</dbReference>
<reference evidence="13" key="1">
    <citation type="journal article" date="2023" name="Plant J.">
        <title>Genome sequences and population genomics provide insights into the demographic history, inbreeding, and mutation load of two 'living fossil' tree species of Dipteronia.</title>
        <authorList>
            <person name="Feng Y."/>
            <person name="Comes H.P."/>
            <person name="Chen J."/>
            <person name="Zhu S."/>
            <person name="Lu R."/>
            <person name="Zhang X."/>
            <person name="Li P."/>
            <person name="Qiu J."/>
            <person name="Olsen K.M."/>
            <person name="Qiu Y."/>
        </authorList>
    </citation>
    <scope>NUCLEOTIDE SEQUENCE</scope>
    <source>
        <strain evidence="13">NBL</strain>
    </source>
</reference>
<keyword evidence="14" id="KW-1185">Reference proteome</keyword>
<keyword evidence="7" id="KW-0472">Membrane</keyword>
<evidence type="ECO:0000256" key="5">
    <source>
        <dbReference type="ARBA" id="ARBA00022737"/>
    </source>
</evidence>
<dbReference type="Gene3D" id="3.80.10.10">
    <property type="entry name" value="Ribonuclease Inhibitor"/>
    <property type="match status" value="1"/>
</dbReference>
<evidence type="ECO:0000313" key="13">
    <source>
        <dbReference type="EMBL" id="KAK3199606.1"/>
    </source>
</evidence>
<sequence length="273" mass="30377">MSLFKAMKPSMSAFLSLVFLELLAIASITISFSNGGTYVGCLQSGREALLRFKHDLNDSSNCLSSMVGDDGDCYKWAAVVSTAENNRPKAYKEENESRPRTNNRRKAEANNNKQGTQAKRARQGKNRDQRNIAQNEAQHTKSPGNPNSQTILSSEPLAPFLARLSDQVQAEAFKNFSLVISFSVLAAATFNISFCNGSTYVGCLQSEREALLRFKQDLNDSSNRLASWSWIDDHGDCCKCAAVVCNNFRGHVLELHLGNPFSDQYYLLVFFFL</sequence>
<dbReference type="PANTHER" id="PTHR48063">
    <property type="entry name" value="LRR RECEPTOR-LIKE KINASE"/>
    <property type="match status" value="1"/>
</dbReference>
<feature type="region of interest" description="Disordered" evidence="10">
    <location>
        <begin position="87"/>
        <end position="129"/>
    </location>
</feature>
<keyword evidence="5" id="KW-0677">Repeat</keyword>
<protein>
    <recommendedName>
        <fullName evidence="12">Leucine-rich repeat-containing N-terminal plant-type domain-containing protein</fullName>
    </recommendedName>
</protein>
<keyword evidence="6" id="KW-1133">Transmembrane helix</keyword>
<feature type="compositionally biased region" description="Basic and acidic residues" evidence="10">
    <location>
        <begin position="87"/>
        <end position="99"/>
    </location>
</feature>
<dbReference type="InterPro" id="IPR013210">
    <property type="entry name" value="LRR_N_plant-typ"/>
</dbReference>
<dbReference type="InterPro" id="IPR032675">
    <property type="entry name" value="LRR_dom_sf"/>
</dbReference>
<evidence type="ECO:0000256" key="2">
    <source>
        <dbReference type="ARBA" id="ARBA00022614"/>
    </source>
</evidence>
<evidence type="ECO:0000256" key="9">
    <source>
        <dbReference type="ARBA" id="ARBA00023180"/>
    </source>
</evidence>
<evidence type="ECO:0000256" key="4">
    <source>
        <dbReference type="ARBA" id="ARBA00022729"/>
    </source>
</evidence>
<dbReference type="InterPro" id="IPR046956">
    <property type="entry name" value="RLP23-like"/>
</dbReference>
<dbReference type="EMBL" id="JANJYJ010000007">
    <property type="protein sequence ID" value="KAK3199606.1"/>
    <property type="molecule type" value="Genomic_DNA"/>
</dbReference>
<evidence type="ECO:0000256" key="6">
    <source>
        <dbReference type="ARBA" id="ARBA00022989"/>
    </source>
</evidence>
<evidence type="ECO:0000256" key="8">
    <source>
        <dbReference type="ARBA" id="ARBA00023170"/>
    </source>
</evidence>
<keyword evidence="3" id="KW-0812">Transmembrane</keyword>
<keyword evidence="8" id="KW-0675">Receptor</keyword>
<name>A0AAE0A3Z1_9ROSI</name>
<dbReference type="Proteomes" id="UP001281410">
    <property type="component" value="Unassembled WGS sequence"/>
</dbReference>
<feature type="domain" description="Leucine-rich repeat-containing N-terminal plant-type" evidence="12">
    <location>
        <begin position="46"/>
        <end position="65"/>
    </location>
</feature>
<accession>A0AAE0A3Z1</accession>
<evidence type="ECO:0000256" key="11">
    <source>
        <dbReference type="SAM" id="SignalP"/>
    </source>
</evidence>
<evidence type="ECO:0000259" key="12">
    <source>
        <dbReference type="Pfam" id="PF08263"/>
    </source>
</evidence>
<evidence type="ECO:0000256" key="7">
    <source>
        <dbReference type="ARBA" id="ARBA00023136"/>
    </source>
</evidence>
<dbReference type="PANTHER" id="PTHR48063:SF98">
    <property type="entry name" value="LRR RECEPTOR-LIKE SERINE_THREONINE-PROTEIN KINASE FLS2"/>
    <property type="match status" value="1"/>
</dbReference>
<keyword evidence="4 11" id="KW-0732">Signal</keyword>
<evidence type="ECO:0000256" key="1">
    <source>
        <dbReference type="ARBA" id="ARBA00004479"/>
    </source>
</evidence>
<keyword evidence="2" id="KW-0433">Leucine-rich repeat</keyword>
<keyword evidence="9" id="KW-0325">Glycoprotein</keyword>
<feature type="signal peptide" evidence="11">
    <location>
        <begin position="1"/>
        <end position="31"/>
    </location>
</feature>
<evidence type="ECO:0000256" key="3">
    <source>
        <dbReference type="ARBA" id="ARBA00022692"/>
    </source>
</evidence>
<comment type="caution">
    <text evidence="13">The sequence shown here is derived from an EMBL/GenBank/DDBJ whole genome shotgun (WGS) entry which is preliminary data.</text>
</comment>
<comment type="subcellular location">
    <subcellularLocation>
        <location evidence="1">Membrane</location>
        <topology evidence="1">Single-pass type I membrane protein</topology>
    </subcellularLocation>
</comment>
<evidence type="ECO:0000313" key="14">
    <source>
        <dbReference type="Proteomes" id="UP001281410"/>
    </source>
</evidence>
<evidence type="ECO:0000256" key="10">
    <source>
        <dbReference type="SAM" id="MobiDB-lite"/>
    </source>
</evidence>